<dbReference type="Gene3D" id="1.10.10.10">
    <property type="entry name" value="Winged helix-like DNA-binding domain superfamily/Winged helix DNA-binding domain"/>
    <property type="match status" value="1"/>
</dbReference>
<dbReference type="AlphaFoldDB" id="A0A5C8KAN2"/>
<dbReference type="Proteomes" id="UP000321926">
    <property type="component" value="Unassembled WGS sequence"/>
</dbReference>
<feature type="coiled-coil region" evidence="2">
    <location>
        <begin position="792"/>
        <end position="871"/>
    </location>
</feature>
<evidence type="ECO:0000256" key="3">
    <source>
        <dbReference type="SAM" id="Phobius"/>
    </source>
</evidence>
<keyword evidence="6" id="KW-1185">Reference proteome</keyword>
<dbReference type="Pfam" id="PF07495">
    <property type="entry name" value="Y_Y_Y"/>
    <property type="match status" value="1"/>
</dbReference>
<dbReference type="GO" id="GO:0003677">
    <property type="term" value="F:DNA binding"/>
    <property type="evidence" value="ECO:0007669"/>
    <property type="project" value="InterPro"/>
</dbReference>
<reference evidence="5 6" key="1">
    <citation type="submission" date="2019-08" db="EMBL/GenBank/DDBJ databases">
        <authorList>
            <person name="Shi S."/>
        </authorList>
    </citation>
    <scope>NUCLEOTIDE SEQUENCE [LARGE SCALE GENOMIC DNA]</scope>
    <source>
        <strain evidence="5 6">GY10130</strain>
    </source>
</reference>
<dbReference type="EMBL" id="VRTY01000017">
    <property type="protein sequence ID" value="TXK49363.1"/>
    <property type="molecule type" value="Genomic_DNA"/>
</dbReference>
<feature type="domain" description="Two component regulator three Y" evidence="4">
    <location>
        <begin position="701"/>
        <end position="762"/>
    </location>
</feature>
<dbReference type="InterPro" id="IPR015943">
    <property type="entry name" value="WD40/YVTN_repeat-like_dom_sf"/>
</dbReference>
<evidence type="ECO:0000256" key="1">
    <source>
        <dbReference type="ARBA" id="ARBA00022553"/>
    </source>
</evidence>
<dbReference type="SUPFAM" id="SSF46894">
    <property type="entry name" value="C-terminal effector domain of the bipartite response regulators"/>
    <property type="match status" value="1"/>
</dbReference>
<proteinExistence type="predicted"/>
<dbReference type="Gene3D" id="2.130.10.10">
    <property type="entry name" value="YVTN repeat-like/Quinoprotein amine dehydrogenase"/>
    <property type="match status" value="3"/>
</dbReference>
<sequence>MRICFRCCLKLLTNNMYRKILRALFIVLILGLGAVTESGATVDLGFPFIQNYTKLLYQAGNQNWSVCESQDGVMYYGNSEGLMAYDGEHWQLYRMPNRIIVRSVAADDNGKVYVGGYAEFGYWANNNTGKFTYHSLTNLIEDKNELKNEVWKIYVEKDRVLFQTFSALYLYQHGKMKVVKGPHAFLFLLKARDRYFVEVIQQGLFELKGDSLVKLQNSNVPGLTSVHTILPFKEDQFLVGTSKNGVFVYDGEEFTPWQNEAHQLLKQYQLNNGAVVQGKYFAFGTILSGVIILNDEGQVVQHVNKLKGLQNNTVLNVYTDRMQNLWTGLDNGIDRIEVNSPLFYYFDKSGKFGTVYSSIIYDNKIYIGTNQGLFYSNWSATENRSLQPFDFTLIENSQGQVWDLSLVGGELICGHNAGSFRVMGNTIQKISDVNGGWTIQRLKSNPELLLQGTYTGLVVYKRNDSGNWSFSHKVGNFGEPSRYVQEDNTGYIWVSHNYRGLYKLTLSDDYRQVKSSRKYDQADGLPGNYNINVFDLENRIVFSTDSGFYVYDEISDRFRKYNELNKKLGSFAASGSVIKANNKKYWLIDHGKVALADFSEAGTVKVNSSQFHMLSGHMVQFYENISRISNNMYLISIDDGFVVYNAAVQQPQRTALPAVVIRKVQNTTNRLSTMADTGNPGNTVEVAYNRNNIRITYALPYYSQGKAMYQYKLEGYSSNWSDWSSDAQKDFTNLNQGDYRFLVRAKIGEDAVSPVTAFTFTVLPPWYASFWAFAFYVLVAVVLLFLFRHLYQRKLKRDQQRIHEKMEQEKQEFLQQEALANEQKIVKLKNEQLQAELAAKSRELTNSALNIVSKNEMLQSLRDEINQIKDVAGKKVPDDQLKKIQKIIDEGMGNERDWDLFESSFNETHENYFKKLKSRYPDLTPNDLKFCAYLRMNMSSKEIASLLNITVRGVEIRRYRLRKRLNMEHEKNLVEFLMEI</sequence>
<dbReference type="GO" id="GO:0000155">
    <property type="term" value="F:phosphorelay sensor kinase activity"/>
    <property type="evidence" value="ECO:0007669"/>
    <property type="project" value="TreeGrafter"/>
</dbReference>
<gene>
    <name evidence="5" type="ORF">FVR03_06400</name>
</gene>
<dbReference type="GO" id="GO:0006355">
    <property type="term" value="P:regulation of DNA-templated transcription"/>
    <property type="evidence" value="ECO:0007669"/>
    <property type="project" value="InterPro"/>
</dbReference>
<evidence type="ECO:0000259" key="4">
    <source>
        <dbReference type="Pfam" id="PF07495"/>
    </source>
</evidence>
<keyword evidence="3" id="KW-0812">Transmembrane</keyword>
<evidence type="ECO:0000256" key="2">
    <source>
        <dbReference type="SAM" id="Coils"/>
    </source>
</evidence>
<feature type="transmembrane region" description="Helical" evidence="3">
    <location>
        <begin position="766"/>
        <end position="787"/>
    </location>
</feature>
<dbReference type="InterPro" id="IPR013783">
    <property type="entry name" value="Ig-like_fold"/>
</dbReference>
<keyword evidence="3" id="KW-1133">Transmembrane helix</keyword>
<evidence type="ECO:0000313" key="5">
    <source>
        <dbReference type="EMBL" id="TXK49363.1"/>
    </source>
</evidence>
<keyword evidence="2" id="KW-0175">Coiled coil</keyword>
<name>A0A5C8KAN2_9BACT</name>
<evidence type="ECO:0000313" key="6">
    <source>
        <dbReference type="Proteomes" id="UP000321926"/>
    </source>
</evidence>
<keyword evidence="3" id="KW-0472">Membrane</keyword>
<dbReference type="PANTHER" id="PTHR43547:SF2">
    <property type="entry name" value="HYBRID SIGNAL TRANSDUCTION HISTIDINE KINASE C"/>
    <property type="match status" value="1"/>
</dbReference>
<accession>A0A5C8KAN2</accession>
<dbReference type="InterPro" id="IPR011123">
    <property type="entry name" value="Y_Y_Y"/>
</dbReference>
<dbReference type="InterPro" id="IPR016032">
    <property type="entry name" value="Sig_transdc_resp-reg_C-effctor"/>
</dbReference>
<dbReference type="InterPro" id="IPR036388">
    <property type="entry name" value="WH-like_DNA-bd_sf"/>
</dbReference>
<organism evidence="5 6">
    <name type="scientific">Pontibacter qinzhouensis</name>
    <dbReference type="NCBI Taxonomy" id="2603253"/>
    <lineage>
        <taxon>Bacteria</taxon>
        <taxon>Pseudomonadati</taxon>
        <taxon>Bacteroidota</taxon>
        <taxon>Cytophagia</taxon>
        <taxon>Cytophagales</taxon>
        <taxon>Hymenobacteraceae</taxon>
        <taxon>Pontibacter</taxon>
    </lineage>
</organism>
<protein>
    <submittedName>
        <fullName evidence="5">Transcriptional regulator</fullName>
    </submittedName>
</protein>
<dbReference type="Gene3D" id="2.60.40.10">
    <property type="entry name" value="Immunoglobulins"/>
    <property type="match status" value="1"/>
</dbReference>
<dbReference type="OrthoDB" id="9806995at2"/>
<keyword evidence="1" id="KW-0597">Phosphoprotein</keyword>
<dbReference type="PANTHER" id="PTHR43547">
    <property type="entry name" value="TWO-COMPONENT HISTIDINE KINASE"/>
    <property type="match status" value="1"/>
</dbReference>
<comment type="caution">
    <text evidence="5">The sequence shown here is derived from an EMBL/GenBank/DDBJ whole genome shotgun (WGS) entry which is preliminary data.</text>
</comment>